<evidence type="ECO:0000256" key="1">
    <source>
        <dbReference type="ARBA" id="ARBA00005190"/>
    </source>
</evidence>
<keyword evidence="4" id="KW-0808">Transferase</keyword>
<evidence type="ECO:0000256" key="10">
    <source>
        <dbReference type="SAM" id="MobiDB-lite"/>
    </source>
</evidence>
<dbReference type="PROSITE" id="PS00933">
    <property type="entry name" value="FGGY_KINASES_1"/>
    <property type="match status" value="1"/>
</dbReference>
<dbReference type="InterPro" id="IPR042018">
    <property type="entry name" value="GK1-3_metazoan-type"/>
</dbReference>
<dbReference type="EC" id="2.7.1.30" evidence="3"/>
<sequence length="615" mass="67249">MSAVPSPSARWPQRLVSTIRSVSGTAVPSFRPNPARRSTTMASTQTQTTSTGVQYTASGVGPEETETPKKKTIRGTYTAAIDQGTTSSRFIIFDKEGQPQSSHQVEFPQIYPHAGWVEHDPFDLLKSVQTCIARACEQFVDRGFCLEDIKAIGITNQRETTVVWDTNTGKPLYNAVVWPDTRTSRLVHELKRREGADGLLERCGLPLSTYPSSVKLMWLIKHIPSVKQAYSQGRLSFGTVDTWLLYNLTGGIDGGKYVTDPTNASRTMFCNIRTLEYDDYLLDWFGVKGVNLPKIVPSSDPDEYGFMAEGPLKGTKIAGCLGDQSAALVGQCAFSPGMAKNTYGTGCFLLYNTGTEPVISENGLLSTVAYAFKGHKPMYALEGSIAVAGSAVKFLRDNLGLIKHSHEIGDLAATVKNTGGVIFVTAFSGLFAPYWIDDARGTICTPPLPPHALSTTNLFPRSHTVVGMTQYTTKSHIARATIEAVCYQTRAILDAMEKDSGTTLTSLCVDGGMSNSDICMQIQADIVGIEVDRPQMRETTALGAAIAAGFAVDVWKEFHELKGINREGRTTFIPHTEVSEREAKFARWTKAVERCKGWVDNDEAEKEGEEVDDNR</sequence>
<feature type="domain" description="Carbohydrate kinase FGGY N-terminal" evidence="11">
    <location>
        <begin position="77"/>
        <end position="330"/>
    </location>
</feature>
<evidence type="ECO:0000259" key="12">
    <source>
        <dbReference type="Pfam" id="PF02782"/>
    </source>
</evidence>
<dbReference type="InParanoid" id="A0A4V3SJF2"/>
<feature type="compositionally biased region" description="Low complexity" evidence="10">
    <location>
        <begin position="38"/>
        <end position="56"/>
    </location>
</feature>
<dbReference type="STRING" id="341454.A0A4V3SJF2"/>
<dbReference type="PANTHER" id="PTHR10196:SF69">
    <property type="entry name" value="GLYCEROL KINASE"/>
    <property type="match status" value="1"/>
</dbReference>
<dbReference type="InterPro" id="IPR018485">
    <property type="entry name" value="FGGY_C"/>
</dbReference>
<dbReference type="FunCoup" id="A0A4V3SJF2">
    <property type="interactions" value="338"/>
</dbReference>
<evidence type="ECO:0000313" key="13">
    <source>
        <dbReference type="EMBL" id="TGZ83815.1"/>
    </source>
</evidence>
<keyword evidence="6 13" id="KW-0418">Kinase</keyword>
<evidence type="ECO:0000256" key="4">
    <source>
        <dbReference type="ARBA" id="ARBA00022679"/>
    </source>
</evidence>
<dbReference type="UniPathway" id="UPA00618">
    <property type="reaction ID" value="UER00672"/>
</dbReference>
<organism evidence="13 14">
    <name type="scientific">Ascodesmis nigricans</name>
    <dbReference type="NCBI Taxonomy" id="341454"/>
    <lineage>
        <taxon>Eukaryota</taxon>
        <taxon>Fungi</taxon>
        <taxon>Dikarya</taxon>
        <taxon>Ascomycota</taxon>
        <taxon>Pezizomycotina</taxon>
        <taxon>Pezizomycetes</taxon>
        <taxon>Pezizales</taxon>
        <taxon>Ascodesmidaceae</taxon>
        <taxon>Ascodesmis</taxon>
    </lineage>
</organism>
<keyword evidence="5" id="KW-0547">Nucleotide-binding</keyword>
<evidence type="ECO:0000256" key="6">
    <source>
        <dbReference type="ARBA" id="ARBA00022777"/>
    </source>
</evidence>
<dbReference type="AlphaFoldDB" id="A0A4V3SJF2"/>
<dbReference type="EMBL" id="ML220113">
    <property type="protein sequence ID" value="TGZ83815.1"/>
    <property type="molecule type" value="Genomic_DNA"/>
</dbReference>
<evidence type="ECO:0000256" key="7">
    <source>
        <dbReference type="ARBA" id="ARBA00022798"/>
    </source>
</evidence>
<dbReference type="InterPro" id="IPR043129">
    <property type="entry name" value="ATPase_NBD"/>
</dbReference>
<dbReference type="PANTHER" id="PTHR10196">
    <property type="entry name" value="SUGAR KINASE"/>
    <property type="match status" value="1"/>
</dbReference>
<feature type="region of interest" description="Disordered" evidence="10">
    <location>
        <begin position="25"/>
        <end position="70"/>
    </location>
</feature>
<dbReference type="GO" id="GO:0004370">
    <property type="term" value="F:glycerol kinase activity"/>
    <property type="evidence" value="ECO:0007669"/>
    <property type="project" value="UniProtKB-EC"/>
</dbReference>
<keyword evidence="8" id="KW-0067">ATP-binding</keyword>
<evidence type="ECO:0000256" key="3">
    <source>
        <dbReference type="ARBA" id="ARBA00012099"/>
    </source>
</evidence>
<comment type="similarity">
    <text evidence="2">Belongs to the FGGY kinase family.</text>
</comment>
<evidence type="ECO:0000256" key="2">
    <source>
        <dbReference type="ARBA" id="ARBA00009156"/>
    </source>
</evidence>
<dbReference type="GO" id="GO:0006641">
    <property type="term" value="P:triglyceride metabolic process"/>
    <property type="evidence" value="ECO:0007669"/>
    <property type="project" value="TreeGrafter"/>
</dbReference>
<dbReference type="GO" id="GO:0019563">
    <property type="term" value="P:glycerol catabolic process"/>
    <property type="evidence" value="ECO:0007669"/>
    <property type="project" value="UniProtKB-UniPathway"/>
</dbReference>
<dbReference type="OrthoDB" id="5422795at2759"/>
<reference evidence="13 14" key="1">
    <citation type="submission" date="2019-04" db="EMBL/GenBank/DDBJ databases">
        <title>Comparative genomics and transcriptomics to analyze fruiting body development in filamentous ascomycetes.</title>
        <authorList>
            <consortium name="DOE Joint Genome Institute"/>
            <person name="Lutkenhaus R."/>
            <person name="Traeger S."/>
            <person name="Breuer J."/>
            <person name="Kuo A."/>
            <person name="Lipzen A."/>
            <person name="Pangilinan J."/>
            <person name="Dilworth D."/>
            <person name="Sandor L."/>
            <person name="Poggeler S."/>
            <person name="Barry K."/>
            <person name="Grigoriev I.V."/>
            <person name="Nowrousian M."/>
        </authorList>
    </citation>
    <scope>NUCLEOTIDE SEQUENCE [LARGE SCALE GENOMIC DNA]</scope>
    <source>
        <strain evidence="13 14">CBS 389.68</strain>
    </source>
</reference>
<dbReference type="Gene3D" id="3.30.420.40">
    <property type="match status" value="2"/>
</dbReference>
<keyword evidence="7" id="KW-0319">Glycerol metabolism</keyword>
<comment type="pathway">
    <text evidence="1">Polyol metabolism; glycerol degradation via glycerol kinase pathway; sn-glycerol 3-phosphate from glycerol: step 1/1.</text>
</comment>
<dbReference type="Pfam" id="PF00370">
    <property type="entry name" value="FGGY_N"/>
    <property type="match status" value="1"/>
</dbReference>
<dbReference type="GO" id="GO:0046167">
    <property type="term" value="P:glycerol-3-phosphate biosynthetic process"/>
    <property type="evidence" value="ECO:0007669"/>
    <property type="project" value="TreeGrafter"/>
</dbReference>
<dbReference type="FunFam" id="3.30.420.40:FF:000086">
    <property type="entry name" value="Glycerol kinase"/>
    <property type="match status" value="1"/>
</dbReference>
<dbReference type="InterPro" id="IPR018484">
    <property type="entry name" value="FGGY_N"/>
</dbReference>
<dbReference type="InterPro" id="IPR018483">
    <property type="entry name" value="Carb_kinase_FGGY_CS"/>
</dbReference>
<dbReference type="GO" id="GO:0005739">
    <property type="term" value="C:mitochondrion"/>
    <property type="evidence" value="ECO:0007669"/>
    <property type="project" value="TreeGrafter"/>
</dbReference>
<gene>
    <name evidence="13" type="ORF">EX30DRAFT_346557</name>
</gene>
<evidence type="ECO:0000256" key="8">
    <source>
        <dbReference type="ARBA" id="ARBA00022840"/>
    </source>
</evidence>
<dbReference type="CDD" id="cd07792">
    <property type="entry name" value="ASKHA_NBD_FGGY_GK1-3-like"/>
    <property type="match status" value="1"/>
</dbReference>
<dbReference type="SUPFAM" id="SSF53067">
    <property type="entry name" value="Actin-like ATPase domain"/>
    <property type="match status" value="2"/>
</dbReference>
<evidence type="ECO:0000256" key="5">
    <source>
        <dbReference type="ARBA" id="ARBA00022741"/>
    </source>
</evidence>
<dbReference type="Pfam" id="PF02782">
    <property type="entry name" value="FGGY_C"/>
    <property type="match status" value="1"/>
</dbReference>
<proteinExistence type="inferred from homology"/>
<evidence type="ECO:0000259" key="11">
    <source>
        <dbReference type="Pfam" id="PF00370"/>
    </source>
</evidence>
<evidence type="ECO:0000313" key="14">
    <source>
        <dbReference type="Proteomes" id="UP000298138"/>
    </source>
</evidence>
<accession>A0A4V3SJF2</accession>
<name>A0A4V3SJF2_9PEZI</name>
<keyword evidence="14" id="KW-1185">Reference proteome</keyword>
<dbReference type="GO" id="GO:0005524">
    <property type="term" value="F:ATP binding"/>
    <property type="evidence" value="ECO:0007669"/>
    <property type="project" value="UniProtKB-KW"/>
</dbReference>
<feature type="domain" description="Carbohydrate kinase FGGY C-terminal" evidence="12">
    <location>
        <begin position="340"/>
        <end position="551"/>
    </location>
</feature>
<protein>
    <recommendedName>
        <fullName evidence="3">glycerol kinase</fullName>
        <ecNumber evidence="3">2.7.1.30</ecNumber>
    </recommendedName>
    <alternativeName>
        <fullName evidence="9">ATP:glycerol 3-phosphotransferase</fullName>
    </alternativeName>
</protein>
<evidence type="ECO:0000256" key="9">
    <source>
        <dbReference type="ARBA" id="ARBA00043149"/>
    </source>
</evidence>
<dbReference type="Proteomes" id="UP000298138">
    <property type="component" value="Unassembled WGS sequence"/>
</dbReference>